<feature type="compositionally biased region" description="Low complexity" evidence="2">
    <location>
        <begin position="581"/>
        <end position="593"/>
    </location>
</feature>
<name>A0A3L6KZX6_9TRYP</name>
<feature type="coiled-coil region" evidence="1">
    <location>
        <begin position="471"/>
        <end position="498"/>
    </location>
</feature>
<protein>
    <submittedName>
        <fullName evidence="3">Zinc finger protein family member</fullName>
    </submittedName>
</protein>
<feature type="region of interest" description="Disordered" evidence="2">
    <location>
        <begin position="579"/>
        <end position="613"/>
    </location>
</feature>
<evidence type="ECO:0000313" key="3">
    <source>
        <dbReference type="EMBL" id="RHW69914.1"/>
    </source>
</evidence>
<dbReference type="AlphaFoldDB" id="A0A3L6KZX6"/>
<feature type="compositionally biased region" description="Polar residues" evidence="2">
    <location>
        <begin position="726"/>
        <end position="740"/>
    </location>
</feature>
<sequence>MDSSLCFVCSRCEHPICSHVDIITKTVSNGTTEHAFVYEMEDLLNMDRPVPCYSGDEICETRVHVSEKILNVPLPPAARLVALEALANSQRAGALEVVPSGPVTDADNSLTSEVGHVTTDSGQNPQGNHDEDTANVAGNSLGQISRIGGQGRSSPSSPTNGSSDVLTRSLARFSRTKETRVDLICVKEDVLSGGLARCTTDRSADTPPVPLTSSLVSDAPGTASVAAGGEESGGASGSLMRGTQSTLGIVSQTPTATRWLRHPGNLIVEEGFVQVRRRTKTSRCPWFNTYNCSERLECPDCHLALGYLFVIKPTAQTHSHHAPAPGPEPTVMEDAEEGSPVGTHRLQQKRERNEDQEEVVLTVSEETTARENSSTQEQKQQCEGKGADEPFPTTFVGLELKKLRQRHWGLRDFQKRYHQAKDLKTFRLLFPEAEELESVYSRLVALRTQSELYGNLLRKHKEQNDVQYALIESQKERISSYEEKLNTMQQIIEAQRAQLDMQCKQIKHQEELLRNHKSQVATQQYQIHVEQLLRSEQSRTIESQREQLTLMQAHLRARVMKEQLEERYGQLISLLQHVDEQQQQQESPTSPSSTPTPSPSAPSQGTSCPILPPAHLVGVIGRDVREQSRVSSEYNRSEGSHGAQERYPSRGSTLPTLLVNRNVPHNEGEATVDNGPSNKFSAGRSVASGVSGVREKNHILYGCSTSAAEQAVGSARRAPRERAQLSPVQEASPNRSNASGNCPRGSVSDTSTSGEP</sequence>
<dbReference type="EMBL" id="QSBY01000010">
    <property type="protein sequence ID" value="RHW69914.1"/>
    <property type="molecule type" value="Genomic_DNA"/>
</dbReference>
<gene>
    <name evidence="3" type="primary">ZC3H33</name>
    <name evidence="3" type="ORF">DPX39_100123800</name>
</gene>
<feature type="region of interest" description="Disordered" evidence="2">
    <location>
        <begin position="712"/>
        <end position="756"/>
    </location>
</feature>
<feature type="compositionally biased region" description="Polar residues" evidence="2">
    <location>
        <begin position="747"/>
        <end position="756"/>
    </location>
</feature>
<feature type="region of interest" description="Disordered" evidence="2">
    <location>
        <begin position="99"/>
        <end position="165"/>
    </location>
</feature>
<comment type="caution">
    <text evidence="3">The sequence shown here is derived from an EMBL/GenBank/DDBJ whole genome shotgun (WGS) entry which is preliminary data.</text>
</comment>
<feature type="compositionally biased region" description="Polar residues" evidence="2">
    <location>
        <begin position="370"/>
        <end position="379"/>
    </location>
</feature>
<accession>A0A3L6KZX6</accession>
<evidence type="ECO:0000313" key="4">
    <source>
        <dbReference type="Proteomes" id="UP000266743"/>
    </source>
</evidence>
<organism evidence="3 4">
    <name type="scientific">Trypanosoma brucei equiperdum</name>
    <dbReference type="NCBI Taxonomy" id="630700"/>
    <lineage>
        <taxon>Eukaryota</taxon>
        <taxon>Discoba</taxon>
        <taxon>Euglenozoa</taxon>
        <taxon>Kinetoplastea</taxon>
        <taxon>Metakinetoplastina</taxon>
        <taxon>Trypanosomatida</taxon>
        <taxon>Trypanosomatidae</taxon>
        <taxon>Trypanosoma</taxon>
    </lineage>
</organism>
<feature type="region of interest" description="Disordered" evidence="2">
    <location>
        <begin position="200"/>
        <end position="241"/>
    </location>
</feature>
<proteinExistence type="predicted"/>
<feature type="compositionally biased region" description="Basic and acidic residues" evidence="2">
    <location>
        <begin position="635"/>
        <end position="648"/>
    </location>
</feature>
<evidence type="ECO:0000256" key="1">
    <source>
        <dbReference type="SAM" id="Coils"/>
    </source>
</evidence>
<dbReference type="Proteomes" id="UP000266743">
    <property type="component" value="Chromosome 10"/>
</dbReference>
<keyword evidence="1" id="KW-0175">Coiled coil</keyword>
<feature type="compositionally biased region" description="Low complexity" evidence="2">
    <location>
        <begin position="153"/>
        <end position="163"/>
    </location>
</feature>
<feature type="compositionally biased region" description="Polar residues" evidence="2">
    <location>
        <begin position="106"/>
        <end position="127"/>
    </location>
</feature>
<reference evidence="3 4" key="1">
    <citation type="submission" date="2018-09" db="EMBL/GenBank/DDBJ databases">
        <title>whole genome sequence of T. equiperdum IVM-t1 strain.</title>
        <authorList>
            <person name="Suganuma K."/>
        </authorList>
    </citation>
    <scope>NUCLEOTIDE SEQUENCE [LARGE SCALE GENOMIC DNA]</scope>
    <source>
        <strain evidence="3 4">IVM-t1</strain>
    </source>
</reference>
<feature type="region of interest" description="Disordered" evidence="2">
    <location>
        <begin position="317"/>
        <end position="390"/>
    </location>
</feature>
<evidence type="ECO:0000256" key="2">
    <source>
        <dbReference type="SAM" id="MobiDB-lite"/>
    </source>
</evidence>
<feature type="region of interest" description="Disordered" evidence="2">
    <location>
        <begin position="627"/>
        <end position="654"/>
    </location>
</feature>